<gene>
    <name evidence="4" type="ORF">FHR83_008328</name>
</gene>
<dbReference type="GO" id="GO:0006508">
    <property type="term" value="P:proteolysis"/>
    <property type="evidence" value="ECO:0007669"/>
    <property type="project" value="UniProtKB-KW"/>
</dbReference>
<keyword evidence="4" id="KW-0378">Hydrolase</keyword>
<feature type="domain" description="Clp ATPase C-terminal" evidence="3">
    <location>
        <begin position="1"/>
        <end position="29"/>
    </location>
</feature>
<sequence length="56" mass="6283">RRTIQRELEDTLSEQILFNELRPGQIVVVDCDDDRAGLVFRCAAPIESVGEELLPG</sequence>
<dbReference type="GO" id="GO:0005524">
    <property type="term" value="F:ATP binding"/>
    <property type="evidence" value="ECO:0007669"/>
    <property type="project" value="UniProtKB-KW"/>
</dbReference>
<comment type="caution">
    <text evidence="4">The sequence shown here is derived from an EMBL/GenBank/DDBJ whole genome shotgun (WGS) entry which is preliminary data.</text>
</comment>
<proteinExistence type="predicted"/>
<reference evidence="4 5" key="1">
    <citation type="submission" date="2020-08" db="EMBL/GenBank/DDBJ databases">
        <title>Genomic Encyclopedia of Type Strains, Phase III (KMG-III): the genomes of soil and plant-associated and newly described type strains.</title>
        <authorList>
            <person name="Whitman W."/>
        </authorList>
    </citation>
    <scope>NUCLEOTIDE SEQUENCE [LARGE SCALE GENOMIC DNA]</scope>
    <source>
        <strain evidence="4 5">CECT 3287</strain>
    </source>
</reference>
<dbReference type="InterPro" id="IPR019489">
    <property type="entry name" value="Clp_ATPase_C"/>
</dbReference>
<dbReference type="Gene3D" id="1.10.8.60">
    <property type="match status" value="1"/>
</dbReference>
<keyword evidence="1" id="KW-0547">Nucleotide-binding</keyword>
<evidence type="ECO:0000256" key="1">
    <source>
        <dbReference type="ARBA" id="ARBA00022741"/>
    </source>
</evidence>
<keyword evidence="2 4" id="KW-0067">ATP-binding</keyword>
<name>A0A7W5AQN9_9ACTN</name>
<feature type="non-terminal residue" evidence="4">
    <location>
        <position position="1"/>
    </location>
</feature>
<keyword evidence="5" id="KW-1185">Reference proteome</keyword>
<accession>A0A7W5AQN9</accession>
<evidence type="ECO:0000256" key="2">
    <source>
        <dbReference type="ARBA" id="ARBA00022840"/>
    </source>
</evidence>
<dbReference type="EMBL" id="JACHXF010000027">
    <property type="protein sequence ID" value="MBB3100603.1"/>
    <property type="molecule type" value="Genomic_DNA"/>
</dbReference>
<organism evidence="4 5">
    <name type="scientific">Actinoplanes campanulatus</name>
    <dbReference type="NCBI Taxonomy" id="113559"/>
    <lineage>
        <taxon>Bacteria</taxon>
        <taxon>Bacillati</taxon>
        <taxon>Actinomycetota</taxon>
        <taxon>Actinomycetes</taxon>
        <taxon>Micromonosporales</taxon>
        <taxon>Micromonosporaceae</taxon>
        <taxon>Actinoplanes</taxon>
    </lineage>
</organism>
<protein>
    <submittedName>
        <fullName evidence="4">ATP-dependent Clp protease ATP-binding subunit ClpA</fullName>
    </submittedName>
</protein>
<evidence type="ECO:0000259" key="3">
    <source>
        <dbReference type="Pfam" id="PF10431"/>
    </source>
</evidence>
<keyword evidence="4" id="KW-0645">Protease</keyword>
<dbReference type="GO" id="GO:0008233">
    <property type="term" value="F:peptidase activity"/>
    <property type="evidence" value="ECO:0007669"/>
    <property type="project" value="UniProtKB-KW"/>
</dbReference>
<evidence type="ECO:0000313" key="4">
    <source>
        <dbReference type="EMBL" id="MBB3100603.1"/>
    </source>
</evidence>
<dbReference type="Pfam" id="PF10431">
    <property type="entry name" value="ClpB_D2-small"/>
    <property type="match status" value="1"/>
</dbReference>
<dbReference type="AlphaFoldDB" id="A0A7W5AQN9"/>
<evidence type="ECO:0000313" key="5">
    <source>
        <dbReference type="Proteomes" id="UP000590749"/>
    </source>
</evidence>
<dbReference type="Proteomes" id="UP000590749">
    <property type="component" value="Unassembled WGS sequence"/>
</dbReference>